<sequence>MVLQGGKLRLRTDHAYYYQVQLQMLVCKKTYCDVIVWTTKDFVTLRVYKDSSLCKSMVQRCQLYFECAVLPELCFSHWTNRGSCDTSKEEAQDYEPPTDVLYCVCRKPQSGKMIRNARAVNKAVQAELGQRKQEREELIEQLEQLKKNAVRRHDVSMRRSSSCKLNIHSFKMH</sequence>
<accession>A0ACB8CX48</accession>
<protein>
    <submittedName>
        <fullName evidence="1">Uncharacterized protein</fullName>
    </submittedName>
</protein>
<dbReference type="EMBL" id="CM023473">
    <property type="protein sequence ID" value="KAH7953706.1"/>
    <property type="molecule type" value="Genomic_DNA"/>
</dbReference>
<keyword evidence="2" id="KW-1185">Reference proteome</keyword>
<gene>
    <name evidence="1" type="ORF">HPB49_011505</name>
</gene>
<organism evidence="1 2">
    <name type="scientific">Dermacentor silvarum</name>
    <name type="common">Tick</name>
    <dbReference type="NCBI Taxonomy" id="543639"/>
    <lineage>
        <taxon>Eukaryota</taxon>
        <taxon>Metazoa</taxon>
        <taxon>Ecdysozoa</taxon>
        <taxon>Arthropoda</taxon>
        <taxon>Chelicerata</taxon>
        <taxon>Arachnida</taxon>
        <taxon>Acari</taxon>
        <taxon>Parasitiformes</taxon>
        <taxon>Ixodida</taxon>
        <taxon>Ixodoidea</taxon>
        <taxon>Ixodidae</taxon>
        <taxon>Rhipicephalinae</taxon>
        <taxon>Dermacentor</taxon>
    </lineage>
</organism>
<name>A0ACB8CX48_DERSI</name>
<reference evidence="1" key="1">
    <citation type="submission" date="2020-05" db="EMBL/GenBank/DDBJ databases">
        <title>Large-scale comparative analyses of tick genomes elucidate their genetic diversity and vector capacities.</title>
        <authorList>
            <person name="Jia N."/>
            <person name="Wang J."/>
            <person name="Shi W."/>
            <person name="Du L."/>
            <person name="Sun Y."/>
            <person name="Zhan W."/>
            <person name="Jiang J."/>
            <person name="Wang Q."/>
            <person name="Zhang B."/>
            <person name="Ji P."/>
            <person name="Sakyi L.B."/>
            <person name="Cui X."/>
            <person name="Yuan T."/>
            <person name="Jiang B."/>
            <person name="Yang W."/>
            <person name="Lam T.T.-Y."/>
            <person name="Chang Q."/>
            <person name="Ding S."/>
            <person name="Wang X."/>
            <person name="Zhu J."/>
            <person name="Ruan X."/>
            <person name="Zhao L."/>
            <person name="Wei J."/>
            <person name="Que T."/>
            <person name="Du C."/>
            <person name="Cheng J."/>
            <person name="Dai P."/>
            <person name="Han X."/>
            <person name="Huang E."/>
            <person name="Gao Y."/>
            <person name="Liu J."/>
            <person name="Shao H."/>
            <person name="Ye R."/>
            <person name="Li L."/>
            <person name="Wei W."/>
            <person name="Wang X."/>
            <person name="Wang C."/>
            <person name="Yang T."/>
            <person name="Huo Q."/>
            <person name="Li W."/>
            <person name="Guo W."/>
            <person name="Chen H."/>
            <person name="Zhou L."/>
            <person name="Ni X."/>
            <person name="Tian J."/>
            <person name="Zhou Y."/>
            <person name="Sheng Y."/>
            <person name="Liu T."/>
            <person name="Pan Y."/>
            <person name="Xia L."/>
            <person name="Li J."/>
            <person name="Zhao F."/>
            <person name="Cao W."/>
        </authorList>
    </citation>
    <scope>NUCLEOTIDE SEQUENCE</scope>
    <source>
        <strain evidence="1">Dsil-2018</strain>
    </source>
</reference>
<comment type="caution">
    <text evidence="1">The sequence shown here is derived from an EMBL/GenBank/DDBJ whole genome shotgun (WGS) entry which is preliminary data.</text>
</comment>
<evidence type="ECO:0000313" key="2">
    <source>
        <dbReference type="Proteomes" id="UP000821865"/>
    </source>
</evidence>
<dbReference type="Proteomes" id="UP000821865">
    <property type="component" value="Chromosome 4"/>
</dbReference>
<evidence type="ECO:0000313" key="1">
    <source>
        <dbReference type="EMBL" id="KAH7953706.1"/>
    </source>
</evidence>
<proteinExistence type="predicted"/>